<proteinExistence type="inferred from homology"/>
<evidence type="ECO:0000256" key="6">
    <source>
        <dbReference type="ARBA" id="ARBA00023242"/>
    </source>
</evidence>
<sequence length="290" mass="32379">MNRTMNEKEELVKKSLFSFVRKQVPTAQLNLIDDIVLGYVVSMVEESAIEEELDVDGVSEMVSACLPEFSSIEKEAVTKWLFDIESQLRADCKESNGTTQQVDPLDCINLAALLPQEPQRTARVHHLSETSDAGSDSSGEYFAEESSWDQEVALLQEMFPEASAAEARHCLAVANGDIAQAAQLVLCRQEAGQSIVSNCALLTPNGRKAKVNDEELKARIINRYSYVDRDDDSREHRPVAPKTEPKKMVRYLDNKIVSVKGERFTEVKRGGEEEDGNEAGRKPRGHCHRP</sequence>
<name>A0ABD2WAM1_9HYME</name>
<keyword evidence="6" id="KW-0539">Nucleus</keyword>
<accession>A0ABD2WAM1</accession>
<evidence type="ECO:0000259" key="8">
    <source>
        <dbReference type="PROSITE" id="PS51140"/>
    </source>
</evidence>
<evidence type="ECO:0000313" key="10">
    <source>
        <dbReference type="Proteomes" id="UP001627154"/>
    </source>
</evidence>
<keyword evidence="10" id="KW-1185">Reference proteome</keyword>
<evidence type="ECO:0000256" key="4">
    <source>
        <dbReference type="ARBA" id="ARBA00022490"/>
    </source>
</evidence>
<feature type="domain" description="CUE" evidence="8">
    <location>
        <begin position="147"/>
        <end position="190"/>
    </location>
</feature>
<organism evidence="9 10">
    <name type="scientific">Trichogramma kaykai</name>
    <dbReference type="NCBI Taxonomy" id="54128"/>
    <lineage>
        <taxon>Eukaryota</taxon>
        <taxon>Metazoa</taxon>
        <taxon>Ecdysozoa</taxon>
        <taxon>Arthropoda</taxon>
        <taxon>Hexapoda</taxon>
        <taxon>Insecta</taxon>
        <taxon>Pterygota</taxon>
        <taxon>Neoptera</taxon>
        <taxon>Endopterygota</taxon>
        <taxon>Hymenoptera</taxon>
        <taxon>Apocrita</taxon>
        <taxon>Proctotrupomorpha</taxon>
        <taxon>Chalcidoidea</taxon>
        <taxon>Trichogrammatidae</taxon>
        <taxon>Trichogramma</taxon>
    </lineage>
</organism>
<protein>
    <recommendedName>
        <fullName evidence="8">CUE domain-containing protein</fullName>
    </recommendedName>
</protein>
<dbReference type="Proteomes" id="UP001627154">
    <property type="component" value="Unassembled WGS sequence"/>
</dbReference>
<evidence type="ECO:0000256" key="7">
    <source>
        <dbReference type="SAM" id="MobiDB-lite"/>
    </source>
</evidence>
<evidence type="ECO:0000256" key="1">
    <source>
        <dbReference type="ARBA" id="ARBA00004123"/>
    </source>
</evidence>
<dbReference type="PANTHER" id="PTHR12493">
    <property type="entry name" value="CUE DOMAIN CONTAINING 2"/>
    <property type="match status" value="1"/>
</dbReference>
<evidence type="ECO:0000313" key="9">
    <source>
        <dbReference type="EMBL" id="KAL3390127.1"/>
    </source>
</evidence>
<gene>
    <name evidence="9" type="ORF">TKK_014941</name>
</gene>
<dbReference type="PROSITE" id="PS51140">
    <property type="entry name" value="CUE"/>
    <property type="match status" value="1"/>
</dbReference>
<dbReference type="PANTHER" id="PTHR12493:SF0">
    <property type="entry name" value="CUE DOMAIN-CONTAINING PROTEIN 2"/>
    <property type="match status" value="1"/>
</dbReference>
<reference evidence="9 10" key="1">
    <citation type="journal article" date="2024" name="bioRxiv">
        <title>A reference genome for Trichogramma kaykai: A tiny desert-dwelling parasitoid wasp with competing sex-ratio distorters.</title>
        <authorList>
            <person name="Culotta J."/>
            <person name="Lindsey A.R."/>
        </authorList>
    </citation>
    <scope>NUCLEOTIDE SEQUENCE [LARGE SCALE GENOMIC DNA]</scope>
    <source>
        <strain evidence="9 10">KSX58</strain>
    </source>
</reference>
<feature type="region of interest" description="Disordered" evidence="7">
    <location>
        <begin position="263"/>
        <end position="290"/>
    </location>
</feature>
<evidence type="ECO:0000256" key="2">
    <source>
        <dbReference type="ARBA" id="ARBA00004496"/>
    </source>
</evidence>
<dbReference type="CDD" id="cd14367">
    <property type="entry name" value="CUE_CUED2"/>
    <property type="match status" value="1"/>
</dbReference>
<keyword evidence="5" id="KW-0833">Ubl conjugation pathway</keyword>
<dbReference type="InterPro" id="IPR003892">
    <property type="entry name" value="CUE"/>
</dbReference>
<dbReference type="GO" id="GO:0005737">
    <property type="term" value="C:cytoplasm"/>
    <property type="evidence" value="ECO:0007669"/>
    <property type="project" value="UniProtKB-SubCell"/>
</dbReference>
<keyword evidence="4" id="KW-0963">Cytoplasm</keyword>
<dbReference type="GO" id="GO:0005634">
    <property type="term" value="C:nucleus"/>
    <property type="evidence" value="ECO:0007669"/>
    <property type="project" value="UniProtKB-SubCell"/>
</dbReference>
<comment type="similarity">
    <text evidence="3">Belongs to the CUEDC2 family.</text>
</comment>
<comment type="caution">
    <text evidence="9">The sequence shown here is derived from an EMBL/GenBank/DDBJ whole genome shotgun (WGS) entry which is preliminary data.</text>
</comment>
<evidence type="ECO:0000256" key="3">
    <source>
        <dbReference type="ARBA" id="ARBA00006106"/>
    </source>
</evidence>
<comment type="subcellular location">
    <subcellularLocation>
        <location evidence="2">Cytoplasm</location>
    </subcellularLocation>
    <subcellularLocation>
        <location evidence="1">Nucleus</location>
    </subcellularLocation>
</comment>
<dbReference type="AlphaFoldDB" id="A0ABD2WAM1"/>
<dbReference type="InterPro" id="IPR039805">
    <property type="entry name" value="CUE_CUED2"/>
</dbReference>
<dbReference type="EMBL" id="JBJJXI010000121">
    <property type="protein sequence ID" value="KAL3390127.1"/>
    <property type="molecule type" value="Genomic_DNA"/>
</dbReference>
<evidence type="ECO:0000256" key="5">
    <source>
        <dbReference type="ARBA" id="ARBA00022786"/>
    </source>
</evidence>